<dbReference type="Gene3D" id="3.30.465.10">
    <property type="match status" value="1"/>
</dbReference>
<dbReference type="GO" id="GO:0071949">
    <property type="term" value="F:FAD binding"/>
    <property type="evidence" value="ECO:0007669"/>
    <property type="project" value="InterPro"/>
</dbReference>
<organism evidence="3">
    <name type="scientific">Noctiluca scintillans</name>
    <name type="common">Sea sparkle</name>
    <name type="synonym">Red tide dinoflagellate</name>
    <dbReference type="NCBI Taxonomy" id="2966"/>
    <lineage>
        <taxon>Eukaryota</taxon>
        <taxon>Sar</taxon>
        <taxon>Alveolata</taxon>
        <taxon>Dinophyceae</taxon>
        <taxon>Noctilucales</taxon>
        <taxon>Noctilucaceae</taxon>
        <taxon>Noctiluca</taxon>
    </lineage>
</organism>
<dbReference type="GO" id="GO:0080049">
    <property type="term" value="F:L-gulono-1,4-lactone dehydrogenase activity"/>
    <property type="evidence" value="ECO:0007669"/>
    <property type="project" value="TreeGrafter"/>
</dbReference>
<keyword evidence="1" id="KW-0812">Transmembrane</keyword>
<dbReference type="AlphaFoldDB" id="A0A7S1APF1"/>
<dbReference type="Pfam" id="PF01565">
    <property type="entry name" value="FAD_binding_4"/>
    <property type="match status" value="1"/>
</dbReference>
<evidence type="ECO:0000259" key="2">
    <source>
        <dbReference type="PROSITE" id="PS51387"/>
    </source>
</evidence>
<keyword evidence="1" id="KW-1133">Transmembrane helix</keyword>
<dbReference type="PROSITE" id="PS51387">
    <property type="entry name" value="FAD_PCMH"/>
    <property type="match status" value="1"/>
</dbReference>
<accession>A0A7S1APF1</accession>
<dbReference type="SUPFAM" id="SSF56176">
    <property type="entry name" value="FAD-binding/transporter-associated domain-like"/>
    <property type="match status" value="1"/>
</dbReference>
<dbReference type="InterPro" id="IPR006094">
    <property type="entry name" value="Oxid_FAD_bind_N"/>
</dbReference>
<dbReference type="PANTHER" id="PTHR43762:SF1">
    <property type="entry name" value="D-ARABINONO-1,4-LACTONE OXIDASE"/>
    <property type="match status" value="1"/>
</dbReference>
<evidence type="ECO:0000313" key="3">
    <source>
        <dbReference type="EMBL" id="CAD8860908.1"/>
    </source>
</evidence>
<name>A0A7S1APF1_NOCSC</name>
<protein>
    <recommendedName>
        <fullName evidence="2">FAD-binding PCMH-type domain-containing protein</fullName>
    </recommendedName>
</protein>
<feature type="transmembrane region" description="Helical" evidence="1">
    <location>
        <begin position="12"/>
        <end position="30"/>
    </location>
</feature>
<reference evidence="3" key="1">
    <citation type="submission" date="2021-01" db="EMBL/GenBank/DDBJ databases">
        <authorList>
            <person name="Corre E."/>
            <person name="Pelletier E."/>
            <person name="Niang G."/>
            <person name="Scheremetjew M."/>
            <person name="Finn R."/>
            <person name="Kale V."/>
            <person name="Holt S."/>
            <person name="Cochrane G."/>
            <person name="Meng A."/>
            <person name="Brown T."/>
            <person name="Cohen L."/>
        </authorList>
    </citation>
    <scope>NUCLEOTIDE SEQUENCE</scope>
</reference>
<gene>
    <name evidence="3" type="ORF">NSCI0253_LOCUS35263</name>
</gene>
<evidence type="ECO:0000256" key="1">
    <source>
        <dbReference type="SAM" id="Phobius"/>
    </source>
</evidence>
<dbReference type="InterPro" id="IPR016166">
    <property type="entry name" value="FAD-bd_PCMH"/>
</dbReference>
<dbReference type="PANTHER" id="PTHR43762">
    <property type="entry name" value="L-GULONOLACTONE OXIDASE"/>
    <property type="match status" value="1"/>
</dbReference>
<dbReference type="EMBL" id="HBFQ01049460">
    <property type="protein sequence ID" value="CAD8860908.1"/>
    <property type="molecule type" value="Transcribed_RNA"/>
</dbReference>
<dbReference type="InterPro" id="IPR036318">
    <property type="entry name" value="FAD-bd_PCMH-like_sf"/>
</dbReference>
<dbReference type="InterPro" id="IPR016169">
    <property type="entry name" value="FAD-bd_PCMH_sub2"/>
</dbReference>
<keyword evidence="1" id="KW-0472">Membrane</keyword>
<dbReference type="InterPro" id="IPR010031">
    <property type="entry name" value="FAD_lactone_oxidase-like"/>
</dbReference>
<dbReference type="Gene3D" id="3.30.43.10">
    <property type="entry name" value="Uridine Diphospho-n-acetylenolpyruvylglucosamine Reductase, domain 2"/>
    <property type="match status" value="1"/>
</dbReference>
<sequence length="522" mass="57821">MTCFTTCCKVLVLWNTVLVVLVAVIAGAWTKELAIFREGTPGAQWVNWIGEFGCGAAHIERPTSLTELQAAVKRHSSVRVAATGHSFNPFACPADSSGAVVDVRGFRELEVIKLPDGRHAVSAQAGITMGQLQNLILAQGLTLRVPPGNSAYTLGGCLATGCHNLGQGHAEDLLSITFVLHDGSVREVLRGDSDFNAAAVSLGRLGVILNATLEVLPYRALHWSSEELPMPAELPWETLQEMASKQTSQETIGNKLVFYFASKVFMVEHWTATGRVTTVGPSEPLEPYVNRQPFRLGQGTFSEFLARARKGVFSLVPLWMLQRVQAPAEHAFRSLHSSAEMAKLRQALGWQHSPESRGDGADRPKGNQWTWAGWLDEVVNLFMGLRHVEVIFPLHPREQAIKCFDVVFAHQHLAWWRLNIRTMPSDEFFVSSTHSPASNRTTFLRVDFVAPGGLLDIDSGEASLTEQLHRHCPGWRKHWGKGLWKTSSDEKWGDAAAFLEVVRRWDPNSKFQPQDSPAWLSP</sequence>
<feature type="domain" description="FAD-binding PCMH-type" evidence="2">
    <location>
        <begin position="52"/>
        <end position="218"/>
    </location>
</feature>
<proteinExistence type="predicted"/>
<dbReference type="GO" id="GO:0016899">
    <property type="term" value="F:oxidoreductase activity, acting on the CH-OH group of donors, oxygen as acceptor"/>
    <property type="evidence" value="ECO:0007669"/>
    <property type="project" value="InterPro"/>
</dbReference>
<dbReference type="InterPro" id="IPR016167">
    <property type="entry name" value="FAD-bd_PCMH_sub1"/>
</dbReference>